<evidence type="ECO:0000313" key="2">
    <source>
        <dbReference type="Proteomes" id="UP000265520"/>
    </source>
</evidence>
<organism evidence="1 2">
    <name type="scientific">Trifolium medium</name>
    <dbReference type="NCBI Taxonomy" id="97028"/>
    <lineage>
        <taxon>Eukaryota</taxon>
        <taxon>Viridiplantae</taxon>
        <taxon>Streptophyta</taxon>
        <taxon>Embryophyta</taxon>
        <taxon>Tracheophyta</taxon>
        <taxon>Spermatophyta</taxon>
        <taxon>Magnoliopsida</taxon>
        <taxon>eudicotyledons</taxon>
        <taxon>Gunneridae</taxon>
        <taxon>Pentapetalae</taxon>
        <taxon>rosids</taxon>
        <taxon>fabids</taxon>
        <taxon>Fabales</taxon>
        <taxon>Fabaceae</taxon>
        <taxon>Papilionoideae</taxon>
        <taxon>50 kb inversion clade</taxon>
        <taxon>NPAAA clade</taxon>
        <taxon>Hologalegina</taxon>
        <taxon>IRL clade</taxon>
        <taxon>Trifolieae</taxon>
        <taxon>Trifolium</taxon>
    </lineage>
</organism>
<proteinExistence type="predicted"/>
<protein>
    <submittedName>
        <fullName evidence="1">Uncharacterized protein</fullName>
    </submittedName>
</protein>
<dbReference type="EMBL" id="LXQA010108696">
    <property type="protein sequence ID" value="MCI18139.1"/>
    <property type="molecule type" value="Genomic_DNA"/>
</dbReference>
<accession>A0A392Q2R7</accession>
<name>A0A392Q2R7_9FABA</name>
<reference evidence="1 2" key="1">
    <citation type="journal article" date="2018" name="Front. Plant Sci.">
        <title>Red Clover (Trifolium pratense) and Zigzag Clover (T. medium) - A Picture of Genomic Similarities and Differences.</title>
        <authorList>
            <person name="Dluhosova J."/>
            <person name="Istvanek J."/>
            <person name="Nedelnik J."/>
            <person name="Repkova J."/>
        </authorList>
    </citation>
    <scope>NUCLEOTIDE SEQUENCE [LARGE SCALE GENOMIC DNA]</scope>
    <source>
        <strain evidence="2">cv. 10/8</strain>
        <tissue evidence="1">Leaf</tissue>
    </source>
</reference>
<sequence>SYAYGTLVLSSTSLKSIPEYTCSYQFTVSNFSVGIWPGWLHSNTWALVEVTRLSEGYKLEY</sequence>
<evidence type="ECO:0000313" key="1">
    <source>
        <dbReference type="EMBL" id="MCI18139.1"/>
    </source>
</evidence>
<dbReference type="Proteomes" id="UP000265520">
    <property type="component" value="Unassembled WGS sequence"/>
</dbReference>
<dbReference type="AlphaFoldDB" id="A0A392Q2R7"/>
<comment type="caution">
    <text evidence="1">The sequence shown here is derived from an EMBL/GenBank/DDBJ whole genome shotgun (WGS) entry which is preliminary data.</text>
</comment>
<feature type="non-terminal residue" evidence="1">
    <location>
        <position position="1"/>
    </location>
</feature>
<keyword evidence="2" id="KW-1185">Reference proteome</keyword>